<dbReference type="RefSeq" id="WP_073419972.1">
    <property type="nucleotide sequence ID" value="NZ_FQVX01000002.1"/>
</dbReference>
<evidence type="ECO:0000256" key="1">
    <source>
        <dbReference type="SAM" id="MobiDB-lite"/>
    </source>
</evidence>
<evidence type="ECO:0008006" key="4">
    <source>
        <dbReference type="Google" id="ProtNLM"/>
    </source>
</evidence>
<dbReference type="OrthoDB" id="5189328at2"/>
<dbReference type="EMBL" id="FQVX01000002">
    <property type="protein sequence ID" value="SHG24481.1"/>
    <property type="molecule type" value="Genomic_DNA"/>
</dbReference>
<feature type="region of interest" description="Disordered" evidence="1">
    <location>
        <begin position="1"/>
        <end position="20"/>
    </location>
</feature>
<evidence type="ECO:0000313" key="2">
    <source>
        <dbReference type="EMBL" id="SHG24481.1"/>
    </source>
</evidence>
<name>A0A1M5I8B7_9ACTN</name>
<organism evidence="2 3">
    <name type="scientific">Geodermatophilus nigrescens</name>
    <dbReference type="NCBI Taxonomy" id="1070870"/>
    <lineage>
        <taxon>Bacteria</taxon>
        <taxon>Bacillati</taxon>
        <taxon>Actinomycetota</taxon>
        <taxon>Actinomycetes</taxon>
        <taxon>Geodermatophilales</taxon>
        <taxon>Geodermatophilaceae</taxon>
        <taxon>Geodermatophilus</taxon>
    </lineage>
</organism>
<protein>
    <recommendedName>
        <fullName evidence="4">Histidine kinase</fullName>
    </recommendedName>
</protein>
<gene>
    <name evidence="2" type="ORF">SAMN05444351_1948</name>
</gene>
<proteinExistence type="predicted"/>
<dbReference type="AlphaFoldDB" id="A0A1M5I8B7"/>
<reference evidence="2 3" key="1">
    <citation type="submission" date="2016-11" db="EMBL/GenBank/DDBJ databases">
        <authorList>
            <person name="Jaros S."/>
            <person name="Januszkiewicz K."/>
            <person name="Wedrychowicz H."/>
        </authorList>
    </citation>
    <scope>NUCLEOTIDE SEQUENCE [LARGE SCALE GENOMIC DNA]</scope>
    <source>
        <strain evidence="2 3">DSM 45408</strain>
    </source>
</reference>
<evidence type="ECO:0000313" key="3">
    <source>
        <dbReference type="Proteomes" id="UP000184471"/>
    </source>
</evidence>
<accession>A0A1M5I8B7</accession>
<keyword evidence="3" id="KW-1185">Reference proteome</keyword>
<dbReference type="Proteomes" id="UP000184471">
    <property type="component" value="Unassembled WGS sequence"/>
</dbReference>
<sequence>MPVDLSTAEPADVRTASTPQGHDALVREVALVHARARAAEYLVREDPVAAARALRGLTVSSGAVWDALRTGAPAPRTGAVVVTDLLGAFRAAGGSVHLAATGPERRLTPDGAAAVRALVEEVLAAGVDAAGSLSVALTWSTAHLDVLLVLGPSADPSAAEPVTAADLLRSAGAVLAAGGTLRVETPAAGGTVVAASLPVPAPVRAAIAG</sequence>